<evidence type="ECO:0000313" key="3">
    <source>
        <dbReference type="Proteomes" id="UP000054632"/>
    </source>
</evidence>
<protein>
    <submittedName>
        <fullName evidence="2">Uncharacterized protein</fullName>
    </submittedName>
</protein>
<keyword evidence="1" id="KW-1133">Transmembrane helix</keyword>
<name>A0A0V1EVD6_TRIPS</name>
<organism evidence="2 3">
    <name type="scientific">Trichinella pseudospiralis</name>
    <name type="common">Parasitic roundworm</name>
    <dbReference type="NCBI Taxonomy" id="6337"/>
    <lineage>
        <taxon>Eukaryota</taxon>
        <taxon>Metazoa</taxon>
        <taxon>Ecdysozoa</taxon>
        <taxon>Nematoda</taxon>
        <taxon>Enoplea</taxon>
        <taxon>Dorylaimia</taxon>
        <taxon>Trichinellida</taxon>
        <taxon>Trichinellidae</taxon>
        <taxon>Trichinella</taxon>
    </lineage>
</organism>
<accession>A0A0V1EVD6</accession>
<dbReference type="Proteomes" id="UP000054632">
    <property type="component" value="Unassembled WGS sequence"/>
</dbReference>
<evidence type="ECO:0000256" key="1">
    <source>
        <dbReference type="SAM" id="Phobius"/>
    </source>
</evidence>
<dbReference type="AlphaFoldDB" id="A0A0V1EVD6"/>
<reference evidence="2 3" key="1">
    <citation type="submission" date="2015-01" db="EMBL/GenBank/DDBJ databases">
        <title>Evolution of Trichinella species and genotypes.</title>
        <authorList>
            <person name="Korhonen P.K."/>
            <person name="Edoardo P."/>
            <person name="Giuseppe L.R."/>
            <person name="Gasser R.B."/>
        </authorList>
    </citation>
    <scope>NUCLEOTIDE SEQUENCE [LARGE SCALE GENOMIC DNA]</scope>
    <source>
        <strain evidence="2">ISS13</strain>
    </source>
</reference>
<keyword evidence="1" id="KW-0812">Transmembrane</keyword>
<gene>
    <name evidence="2" type="ORF">T4A_9036</name>
</gene>
<proteinExistence type="predicted"/>
<feature type="transmembrane region" description="Helical" evidence="1">
    <location>
        <begin position="20"/>
        <end position="37"/>
    </location>
</feature>
<keyword evidence="1" id="KW-0472">Membrane</keyword>
<sequence>MGYETSLKNKKKKKKKISIFFWNANCLFQSAALRHFSLPSFKRKRLLKAELQKHIPLWQIPPGRLFCECHAFLTLEGVGEVENASNKLGTCFTNGFWPHDSFMTALWNISAYFLLCACTWVNKASESIIYQLFGYMYSNEIR</sequence>
<comment type="caution">
    <text evidence="2">The sequence shown here is derived from an EMBL/GenBank/DDBJ whole genome shotgun (WGS) entry which is preliminary data.</text>
</comment>
<evidence type="ECO:0000313" key="2">
    <source>
        <dbReference type="EMBL" id="KRY77675.1"/>
    </source>
</evidence>
<dbReference type="EMBL" id="JYDR01000006">
    <property type="protein sequence ID" value="KRY77675.1"/>
    <property type="molecule type" value="Genomic_DNA"/>
</dbReference>
<feature type="transmembrane region" description="Helical" evidence="1">
    <location>
        <begin position="102"/>
        <end position="121"/>
    </location>
</feature>